<accession>A0A3M7SGA6</accession>
<comment type="caution">
    <text evidence="1">The sequence shown here is derived from an EMBL/GenBank/DDBJ whole genome shotgun (WGS) entry which is preliminary data.</text>
</comment>
<name>A0A3M7SGA6_BRAPC</name>
<dbReference type="Proteomes" id="UP000276133">
    <property type="component" value="Unassembled WGS sequence"/>
</dbReference>
<reference evidence="1 2" key="1">
    <citation type="journal article" date="2018" name="Sci. Rep.">
        <title>Genomic signatures of local adaptation to the degree of environmental predictability in rotifers.</title>
        <authorList>
            <person name="Franch-Gras L."/>
            <person name="Hahn C."/>
            <person name="Garcia-Roger E.M."/>
            <person name="Carmona M.J."/>
            <person name="Serra M."/>
            <person name="Gomez A."/>
        </authorList>
    </citation>
    <scope>NUCLEOTIDE SEQUENCE [LARGE SCALE GENOMIC DNA]</scope>
    <source>
        <strain evidence="1">HYR1</strain>
    </source>
</reference>
<dbReference type="AlphaFoldDB" id="A0A3M7SGA6"/>
<sequence>MDGSCRWYIKNNICLIGISKIQNIPGCEIPLSVKNIPIGEKRKPGRPAEAKQALIVHRNLVPSESRLNSINLLVLEKARKLNRRCFISF</sequence>
<gene>
    <name evidence="1" type="ORF">BpHYR1_049317</name>
</gene>
<keyword evidence="2" id="KW-1185">Reference proteome</keyword>
<protein>
    <submittedName>
        <fullName evidence="1">Uncharacterized protein</fullName>
    </submittedName>
</protein>
<dbReference type="OrthoDB" id="119028at2759"/>
<dbReference type="EMBL" id="REGN01001440">
    <property type="protein sequence ID" value="RNA34657.1"/>
    <property type="molecule type" value="Genomic_DNA"/>
</dbReference>
<evidence type="ECO:0000313" key="1">
    <source>
        <dbReference type="EMBL" id="RNA34657.1"/>
    </source>
</evidence>
<proteinExistence type="predicted"/>
<evidence type="ECO:0000313" key="2">
    <source>
        <dbReference type="Proteomes" id="UP000276133"/>
    </source>
</evidence>
<organism evidence="1 2">
    <name type="scientific">Brachionus plicatilis</name>
    <name type="common">Marine rotifer</name>
    <name type="synonym">Brachionus muelleri</name>
    <dbReference type="NCBI Taxonomy" id="10195"/>
    <lineage>
        <taxon>Eukaryota</taxon>
        <taxon>Metazoa</taxon>
        <taxon>Spiralia</taxon>
        <taxon>Gnathifera</taxon>
        <taxon>Rotifera</taxon>
        <taxon>Eurotatoria</taxon>
        <taxon>Monogononta</taxon>
        <taxon>Pseudotrocha</taxon>
        <taxon>Ploima</taxon>
        <taxon>Brachionidae</taxon>
        <taxon>Brachionus</taxon>
    </lineage>
</organism>